<dbReference type="EMBL" id="DTGA01000036">
    <property type="protein sequence ID" value="HGB30566.1"/>
    <property type="molecule type" value="Genomic_DNA"/>
</dbReference>
<accession>A0A7C3WLF5</accession>
<gene>
    <name evidence="2" type="ORF">ENV35_01655</name>
</gene>
<proteinExistence type="predicted"/>
<feature type="compositionally biased region" description="Low complexity" evidence="1">
    <location>
        <begin position="579"/>
        <end position="591"/>
    </location>
</feature>
<sequence>MAFIIKGTEENFRSALSQRNSSITSFSLPKPLKVAGNTDKIKNYALMQKVGFLDTSRTAPLFNDPRYTSSTLAIPTDERSLHGLYRFFSETDPIVGASLKILTELPLSSLRLGICEDSGVQQHYEEMWDRINAYKLITDLVMEYYEIGTVVLFGAYNEIDYMWDQFAILNPDYVKIESTWINENPLVKLIPDEALKRIVQTQSPQFLYKQIPEEVKKYVFLNREIPLDPNNTFILTHAKRPYETKGRSIIKRILKVLMLEDRLNQANFALATRHAVPFTVAHVGDPNLNWLPDESDLEEVRDAIAAFELDPNFTYITHPGFRIEYYGSNGRALPVGPELDRIYRLKFIGLGVHEQLLAGQGGSYGQAYISLEVQRQRFLNLQLKLEYLFHNGIFKPIADMCGFYRVKQVFAGYGGVKKVKYGKEDNFLKEIRKAFSYKEDYNNPDFKEFLLKKTAEYNKNNQRYSKEYVFPKLDFGALNASYDENMKNYVRWMYEEFPELVDSGLIARLAKLDRDDQLKAKINDIKRMKAFYQELQKEGLLDFYLSKNKGKGGGMNFDEVNFGGGDLVGLTGEEPPIPAGTEGPPETAEGTEPPPAPEGIAESMEEPIKRLVFSDDMTLIKENKVLKKKKI</sequence>
<comment type="caution">
    <text evidence="2">The sequence shown here is derived from an EMBL/GenBank/DDBJ whole genome shotgun (WGS) entry which is preliminary data.</text>
</comment>
<dbReference type="AlphaFoldDB" id="A0A7C3WLF5"/>
<reference evidence="2" key="1">
    <citation type="journal article" date="2020" name="mSystems">
        <title>Genome- and Community-Level Interaction Insights into Carbon Utilization and Element Cycling Functions of Hydrothermarchaeota in Hydrothermal Sediment.</title>
        <authorList>
            <person name="Zhou Z."/>
            <person name="Liu Y."/>
            <person name="Xu W."/>
            <person name="Pan J."/>
            <person name="Luo Z.H."/>
            <person name="Li M."/>
        </authorList>
    </citation>
    <scope>NUCLEOTIDE SEQUENCE [LARGE SCALE GENOMIC DNA]</scope>
    <source>
        <strain evidence="2">SpSt-751</strain>
    </source>
</reference>
<protein>
    <submittedName>
        <fullName evidence="2">Uncharacterized protein</fullName>
    </submittedName>
</protein>
<evidence type="ECO:0000313" key="2">
    <source>
        <dbReference type="EMBL" id="HGB30566.1"/>
    </source>
</evidence>
<organism evidence="2">
    <name type="scientific">Dictyoglomus turgidum</name>
    <dbReference type="NCBI Taxonomy" id="513050"/>
    <lineage>
        <taxon>Bacteria</taxon>
        <taxon>Pseudomonadati</taxon>
        <taxon>Dictyoglomota</taxon>
        <taxon>Dictyoglomia</taxon>
        <taxon>Dictyoglomales</taxon>
        <taxon>Dictyoglomaceae</taxon>
        <taxon>Dictyoglomus</taxon>
    </lineage>
</organism>
<evidence type="ECO:0000256" key="1">
    <source>
        <dbReference type="SAM" id="MobiDB-lite"/>
    </source>
</evidence>
<feature type="region of interest" description="Disordered" evidence="1">
    <location>
        <begin position="571"/>
        <end position="600"/>
    </location>
</feature>
<name>A0A7C3WLF5_9BACT</name>